<organism evidence="6 7">
    <name type="scientific">Cohnella cellulosilytica</name>
    <dbReference type="NCBI Taxonomy" id="986710"/>
    <lineage>
        <taxon>Bacteria</taxon>
        <taxon>Bacillati</taxon>
        <taxon>Bacillota</taxon>
        <taxon>Bacilli</taxon>
        <taxon>Bacillales</taxon>
        <taxon>Paenibacillaceae</taxon>
        <taxon>Cohnella</taxon>
    </lineage>
</organism>
<dbReference type="PROSITE" id="PS50983">
    <property type="entry name" value="FE_B12_PBP"/>
    <property type="match status" value="1"/>
</dbReference>
<dbReference type="InterPro" id="IPR014710">
    <property type="entry name" value="RmlC-like_jellyroll"/>
</dbReference>
<gene>
    <name evidence="6" type="ORF">ACFQMJ_20900</name>
</gene>
<dbReference type="Gene3D" id="1.10.10.60">
    <property type="entry name" value="Homeodomain-like"/>
    <property type="match status" value="2"/>
</dbReference>
<name>A0ABW2FHG6_9BACL</name>
<keyword evidence="2" id="KW-0238">DNA-binding</keyword>
<dbReference type="PROSITE" id="PS00041">
    <property type="entry name" value="HTH_ARAC_FAMILY_1"/>
    <property type="match status" value="1"/>
</dbReference>
<dbReference type="SUPFAM" id="SSF46689">
    <property type="entry name" value="Homeodomain-like"/>
    <property type="match status" value="2"/>
</dbReference>
<evidence type="ECO:0000256" key="3">
    <source>
        <dbReference type="ARBA" id="ARBA00023163"/>
    </source>
</evidence>
<dbReference type="InterPro" id="IPR018060">
    <property type="entry name" value="HTH_AraC"/>
</dbReference>
<dbReference type="PROSITE" id="PS01124">
    <property type="entry name" value="HTH_ARAC_FAMILY_2"/>
    <property type="match status" value="1"/>
</dbReference>
<feature type="domain" description="Fe/B12 periplasmic-binding" evidence="5">
    <location>
        <begin position="287"/>
        <end position="540"/>
    </location>
</feature>
<dbReference type="SUPFAM" id="SSF51182">
    <property type="entry name" value="RmlC-like cupins"/>
    <property type="match status" value="1"/>
</dbReference>
<dbReference type="InterPro" id="IPR002491">
    <property type="entry name" value="ABC_transptr_periplasmic_BD"/>
</dbReference>
<protein>
    <submittedName>
        <fullName evidence="6">Helix-turn-helix domain-containing protein</fullName>
    </submittedName>
</protein>
<sequence length="540" mass="61571">MNSALHGSDRGRSFGSLPLLSSVYRRSLRAAAGVRRFRTPARMLVYTAEGEGTATIGDSRYVVVKPGSLYHLPLGTQVEFVGRSADTKLYLLFVETPVLIKLRGKWQTGDSGKKGTGDEEGWLDRLWPAGEVPVEDAAALAERIMELHRVRTDDPADRSRLQLLFQRLMHELVSVTASGDGSRWIGGGVAQSLDYIHSRFRDKIKLETLGDISGFTPTSYSREFKKMYGLSPIDYLNRYRIEQAKQMLVERNRSIKDVSAESGFGNEFYFSRMFKRHVGMSPSHFVRRKNLRIAAASTLRFQDMLESLGVSPVYWANCHKAKTMDRSTHQTIVAGKIAELRQAAPDLILCDDYHRPFLEQFKQIAPTVVIRLSMDWQVNNRRISEIVGREAEAERNFKLLERKIEEARGPLRERYGSETVTIMRVIHKLIRIQGLSNHPMNDLIYRDLGLKPGFCVPSNAMNVEFSPDKYPDMDTDHLFVQNVFFYPEDETIFAGMQKSPEWQAIRAVANDRVRSTPNWVGMSWSTSGRMRIIEELLQQP</sequence>
<dbReference type="InterPro" id="IPR009057">
    <property type="entry name" value="Homeodomain-like_sf"/>
</dbReference>
<comment type="caution">
    <text evidence="6">The sequence shown here is derived from an EMBL/GenBank/DDBJ whole genome shotgun (WGS) entry which is preliminary data.</text>
</comment>
<dbReference type="PANTHER" id="PTHR43280">
    <property type="entry name" value="ARAC-FAMILY TRANSCRIPTIONAL REGULATOR"/>
    <property type="match status" value="1"/>
</dbReference>
<keyword evidence="1" id="KW-0805">Transcription regulation</keyword>
<dbReference type="Pfam" id="PF12833">
    <property type="entry name" value="HTH_18"/>
    <property type="match status" value="1"/>
</dbReference>
<keyword evidence="3" id="KW-0804">Transcription</keyword>
<evidence type="ECO:0000259" key="5">
    <source>
        <dbReference type="PROSITE" id="PS50983"/>
    </source>
</evidence>
<evidence type="ECO:0000256" key="2">
    <source>
        <dbReference type="ARBA" id="ARBA00023125"/>
    </source>
</evidence>
<dbReference type="CDD" id="cd02208">
    <property type="entry name" value="cupin_RmlC-like"/>
    <property type="match status" value="1"/>
</dbReference>
<proteinExistence type="predicted"/>
<dbReference type="EMBL" id="JBHTAI010000013">
    <property type="protein sequence ID" value="MFC7151002.1"/>
    <property type="molecule type" value="Genomic_DNA"/>
</dbReference>
<accession>A0ABW2FHG6</accession>
<evidence type="ECO:0000313" key="6">
    <source>
        <dbReference type="EMBL" id="MFC7151002.1"/>
    </source>
</evidence>
<evidence type="ECO:0000313" key="7">
    <source>
        <dbReference type="Proteomes" id="UP001596378"/>
    </source>
</evidence>
<dbReference type="SUPFAM" id="SSF53807">
    <property type="entry name" value="Helical backbone' metal receptor"/>
    <property type="match status" value="1"/>
</dbReference>
<dbReference type="Gene3D" id="2.60.120.10">
    <property type="entry name" value="Jelly Rolls"/>
    <property type="match status" value="1"/>
</dbReference>
<evidence type="ECO:0000256" key="1">
    <source>
        <dbReference type="ARBA" id="ARBA00023015"/>
    </source>
</evidence>
<dbReference type="RefSeq" id="WP_378053751.1">
    <property type="nucleotide sequence ID" value="NZ_JBHMDN010000078.1"/>
</dbReference>
<feature type="domain" description="HTH araC/xylS-type" evidence="4">
    <location>
        <begin position="190"/>
        <end position="288"/>
    </location>
</feature>
<dbReference type="Pfam" id="PF01497">
    <property type="entry name" value="Peripla_BP_2"/>
    <property type="match status" value="1"/>
</dbReference>
<dbReference type="Proteomes" id="UP001596378">
    <property type="component" value="Unassembled WGS sequence"/>
</dbReference>
<evidence type="ECO:0000259" key="4">
    <source>
        <dbReference type="PROSITE" id="PS01124"/>
    </source>
</evidence>
<dbReference type="PANTHER" id="PTHR43280:SF28">
    <property type="entry name" value="HTH-TYPE TRANSCRIPTIONAL ACTIVATOR RHAS"/>
    <property type="match status" value="1"/>
</dbReference>
<dbReference type="InterPro" id="IPR011051">
    <property type="entry name" value="RmlC_Cupin_sf"/>
</dbReference>
<dbReference type="InterPro" id="IPR018062">
    <property type="entry name" value="HTH_AraC-typ_CS"/>
</dbReference>
<keyword evidence="7" id="KW-1185">Reference proteome</keyword>
<dbReference type="Gene3D" id="3.40.50.1980">
    <property type="entry name" value="Nitrogenase molybdenum iron protein domain"/>
    <property type="match status" value="2"/>
</dbReference>
<reference evidence="7" key="1">
    <citation type="journal article" date="2019" name="Int. J. Syst. Evol. Microbiol.">
        <title>The Global Catalogue of Microorganisms (GCM) 10K type strain sequencing project: providing services to taxonomists for standard genome sequencing and annotation.</title>
        <authorList>
            <consortium name="The Broad Institute Genomics Platform"/>
            <consortium name="The Broad Institute Genome Sequencing Center for Infectious Disease"/>
            <person name="Wu L."/>
            <person name="Ma J."/>
        </authorList>
    </citation>
    <scope>NUCLEOTIDE SEQUENCE [LARGE SCALE GENOMIC DNA]</scope>
    <source>
        <strain evidence="7">KCTC 12907</strain>
    </source>
</reference>
<dbReference type="SMART" id="SM00342">
    <property type="entry name" value="HTH_ARAC"/>
    <property type="match status" value="1"/>
</dbReference>